<name>A0A9W9TXH0_9EURO</name>
<keyword evidence="2" id="KW-1185">Reference proteome</keyword>
<reference evidence="1" key="2">
    <citation type="journal article" date="2023" name="IMA Fungus">
        <title>Comparative genomic study of the Penicillium genus elucidates a diverse pangenome and 15 lateral gene transfer events.</title>
        <authorList>
            <person name="Petersen C."/>
            <person name="Sorensen T."/>
            <person name="Nielsen M.R."/>
            <person name="Sondergaard T.E."/>
            <person name="Sorensen J.L."/>
            <person name="Fitzpatrick D.A."/>
            <person name="Frisvad J.C."/>
            <person name="Nielsen K.L."/>
        </authorList>
    </citation>
    <scope>NUCLEOTIDE SEQUENCE</scope>
    <source>
        <strain evidence="1">IBT 19713</strain>
    </source>
</reference>
<dbReference type="RefSeq" id="XP_058334721.1">
    <property type="nucleotide sequence ID" value="XM_058471580.1"/>
</dbReference>
<reference evidence="1" key="1">
    <citation type="submission" date="2022-11" db="EMBL/GenBank/DDBJ databases">
        <authorList>
            <person name="Petersen C."/>
        </authorList>
    </citation>
    <scope>NUCLEOTIDE SEQUENCE</scope>
    <source>
        <strain evidence="1">IBT 19713</strain>
    </source>
</reference>
<organism evidence="1 2">
    <name type="scientific">Penicillium chermesinum</name>
    <dbReference type="NCBI Taxonomy" id="63820"/>
    <lineage>
        <taxon>Eukaryota</taxon>
        <taxon>Fungi</taxon>
        <taxon>Dikarya</taxon>
        <taxon>Ascomycota</taxon>
        <taxon>Pezizomycotina</taxon>
        <taxon>Eurotiomycetes</taxon>
        <taxon>Eurotiomycetidae</taxon>
        <taxon>Eurotiales</taxon>
        <taxon>Aspergillaceae</taxon>
        <taxon>Penicillium</taxon>
    </lineage>
</organism>
<protein>
    <submittedName>
        <fullName evidence="1">Uncharacterized protein</fullName>
    </submittedName>
</protein>
<proteinExistence type="predicted"/>
<gene>
    <name evidence="1" type="ORF">N7468_002283</name>
</gene>
<evidence type="ECO:0000313" key="1">
    <source>
        <dbReference type="EMBL" id="KAJ5247300.1"/>
    </source>
</evidence>
<accession>A0A9W9TXH0</accession>
<dbReference type="Proteomes" id="UP001150941">
    <property type="component" value="Unassembled WGS sequence"/>
</dbReference>
<comment type="caution">
    <text evidence="1">The sequence shown here is derived from an EMBL/GenBank/DDBJ whole genome shotgun (WGS) entry which is preliminary data.</text>
</comment>
<dbReference type="EMBL" id="JAPQKS010000002">
    <property type="protein sequence ID" value="KAJ5247300.1"/>
    <property type="molecule type" value="Genomic_DNA"/>
</dbReference>
<evidence type="ECO:0000313" key="2">
    <source>
        <dbReference type="Proteomes" id="UP001150941"/>
    </source>
</evidence>
<dbReference type="GeneID" id="83198883"/>
<sequence length="99" mass="10698">MIGSFATSGEKGRLGSQAWTTAGWLRFSTTQNVKPVGVVLHTTVPDDPVTHCEGMVVIRELGGSHREDVAFPAKTVQVSWWLEWSKASQVTGSGPMSLQ</sequence>
<dbReference type="AlphaFoldDB" id="A0A9W9TXH0"/>